<reference evidence="1" key="1">
    <citation type="journal article" date="2023" name="Mol. Biol. Evol.">
        <title>Third-Generation Sequencing Reveals the Adaptive Role of the Epigenome in Three Deep-Sea Polychaetes.</title>
        <authorList>
            <person name="Perez M."/>
            <person name="Aroh O."/>
            <person name="Sun Y."/>
            <person name="Lan Y."/>
            <person name="Juniper S.K."/>
            <person name="Young C.R."/>
            <person name="Angers B."/>
            <person name="Qian P.Y."/>
        </authorList>
    </citation>
    <scope>NUCLEOTIDE SEQUENCE</scope>
    <source>
        <strain evidence="1">P08H-3</strain>
    </source>
</reference>
<comment type="caution">
    <text evidence="1">The sequence shown here is derived from an EMBL/GenBank/DDBJ whole genome shotgun (WGS) entry which is preliminary data.</text>
</comment>
<protein>
    <submittedName>
        <fullName evidence="1">Uncharacterized protein</fullName>
    </submittedName>
</protein>
<keyword evidence="2" id="KW-1185">Reference proteome</keyword>
<organism evidence="1 2">
    <name type="scientific">Paralvinella palmiformis</name>
    <dbReference type="NCBI Taxonomy" id="53620"/>
    <lineage>
        <taxon>Eukaryota</taxon>
        <taxon>Metazoa</taxon>
        <taxon>Spiralia</taxon>
        <taxon>Lophotrochozoa</taxon>
        <taxon>Annelida</taxon>
        <taxon>Polychaeta</taxon>
        <taxon>Sedentaria</taxon>
        <taxon>Canalipalpata</taxon>
        <taxon>Terebellida</taxon>
        <taxon>Terebelliformia</taxon>
        <taxon>Alvinellidae</taxon>
        <taxon>Paralvinella</taxon>
    </lineage>
</organism>
<gene>
    <name evidence="1" type="ORF">LSH36_427g02031</name>
</gene>
<accession>A0AAD9JCX6</accession>
<evidence type="ECO:0000313" key="1">
    <source>
        <dbReference type="EMBL" id="KAK2150005.1"/>
    </source>
</evidence>
<sequence>MKSSLFFNCNFLGVCGPLHDEERIDVDVTGILGGVMGDNDTGISGIIMELVYKLNGNKSLYIHAASDGRRKAAIIAQKITCTLPGTFGIAPISMIDRRSSGQPPETTYIDEANKNAWDKVLNILVHFYDQKKGYVVQEHLAAQKSNLATVANIFRGLDAVMAEKKDTFNIMDGATMTTEHYEGLCKVKFALKRRREMSVRMKPSRGMRGRCQTAFMSYQQHLKGKNAARKIHVITDTPQLSSLALVT</sequence>
<proteinExistence type="predicted"/>
<name>A0AAD9JCX6_9ANNE</name>
<dbReference type="EMBL" id="JAODUP010000427">
    <property type="protein sequence ID" value="KAK2150005.1"/>
    <property type="molecule type" value="Genomic_DNA"/>
</dbReference>
<dbReference type="Proteomes" id="UP001208570">
    <property type="component" value="Unassembled WGS sequence"/>
</dbReference>
<dbReference type="AlphaFoldDB" id="A0AAD9JCX6"/>
<evidence type="ECO:0000313" key="2">
    <source>
        <dbReference type="Proteomes" id="UP001208570"/>
    </source>
</evidence>